<evidence type="ECO:0000256" key="2">
    <source>
        <dbReference type="ARBA" id="ARBA00004651"/>
    </source>
</evidence>
<keyword evidence="11" id="KW-0902">Two-component regulatory system</keyword>
<dbReference type="Pfam" id="PF00672">
    <property type="entry name" value="HAMP"/>
    <property type="match status" value="1"/>
</dbReference>
<dbReference type="Pfam" id="PF02518">
    <property type="entry name" value="HATPase_c"/>
    <property type="match status" value="1"/>
</dbReference>
<dbReference type="PANTHER" id="PTHR45339">
    <property type="entry name" value="HYBRID SIGNAL TRANSDUCTION HISTIDINE KINASE J"/>
    <property type="match status" value="1"/>
</dbReference>
<comment type="subcellular location">
    <subcellularLocation>
        <location evidence="2">Cell membrane</location>
        <topology evidence="2">Multi-pass membrane protein</topology>
    </subcellularLocation>
</comment>
<dbReference type="PROSITE" id="PS50885">
    <property type="entry name" value="HAMP"/>
    <property type="match status" value="1"/>
</dbReference>
<feature type="modified residue" description="4-aspartylphosphate" evidence="14">
    <location>
        <position position="861"/>
    </location>
</feature>
<evidence type="ECO:0000313" key="20">
    <source>
        <dbReference type="EMBL" id="EST54009.1"/>
    </source>
</evidence>
<dbReference type="InterPro" id="IPR003660">
    <property type="entry name" value="HAMP_dom"/>
</dbReference>
<keyword evidence="8" id="KW-0547">Nucleotide-binding</keyword>
<dbReference type="PROSITE" id="PS50110">
    <property type="entry name" value="RESPONSE_REGULATORY"/>
    <property type="match status" value="1"/>
</dbReference>
<evidence type="ECO:0000256" key="15">
    <source>
        <dbReference type="SAM" id="Coils"/>
    </source>
</evidence>
<dbReference type="CDD" id="cd00082">
    <property type="entry name" value="HisKA"/>
    <property type="match status" value="1"/>
</dbReference>
<dbReference type="InterPro" id="IPR011006">
    <property type="entry name" value="CheY-like_superfamily"/>
</dbReference>
<keyword evidence="10" id="KW-0067">ATP-binding</keyword>
<feature type="coiled-coil region" evidence="15">
    <location>
        <begin position="474"/>
        <end position="543"/>
    </location>
</feature>
<comment type="catalytic activity">
    <reaction evidence="1">
        <text>ATP + protein L-histidine = ADP + protein N-phospho-L-histidine.</text>
        <dbReference type="EC" id="2.7.13.3"/>
    </reaction>
</comment>
<dbReference type="SUPFAM" id="SSF47384">
    <property type="entry name" value="Homodimeric domain of signal transducing histidine kinase"/>
    <property type="match status" value="1"/>
</dbReference>
<feature type="coiled-coil region" evidence="15">
    <location>
        <begin position="117"/>
        <end position="144"/>
    </location>
</feature>
<keyword evidence="16" id="KW-1133">Transmembrane helix</keyword>
<evidence type="ECO:0000256" key="3">
    <source>
        <dbReference type="ARBA" id="ARBA00006402"/>
    </source>
</evidence>
<evidence type="ECO:0000259" key="19">
    <source>
        <dbReference type="PROSITE" id="PS50885"/>
    </source>
</evidence>
<dbReference type="Gene3D" id="6.10.340.10">
    <property type="match status" value="1"/>
</dbReference>
<dbReference type="InterPro" id="IPR036097">
    <property type="entry name" value="HisK_dim/P_sf"/>
</dbReference>
<dbReference type="STRING" id="1408254.T458_11400"/>
<evidence type="ECO:0000256" key="1">
    <source>
        <dbReference type="ARBA" id="ARBA00000085"/>
    </source>
</evidence>
<dbReference type="InterPro" id="IPR029016">
    <property type="entry name" value="GAF-like_dom_sf"/>
</dbReference>
<feature type="domain" description="Response regulatory" evidence="18">
    <location>
        <begin position="811"/>
        <end position="928"/>
    </location>
</feature>
<dbReference type="SMART" id="SM00304">
    <property type="entry name" value="HAMP"/>
    <property type="match status" value="1"/>
</dbReference>
<evidence type="ECO:0000256" key="12">
    <source>
        <dbReference type="ARBA" id="ARBA00023136"/>
    </source>
</evidence>
<dbReference type="SUPFAM" id="SSF55781">
    <property type="entry name" value="GAF domain-like"/>
    <property type="match status" value="1"/>
</dbReference>
<feature type="coiled-coil region" evidence="15">
    <location>
        <begin position="181"/>
        <end position="208"/>
    </location>
</feature>
<dbReference type="PATRIC" id="fig|1408254.3.peg.2247"/>
<keyword evidence="9 20" id="KW-0418">Kinase</keyword>
<dbReference type="PRINTS" id="PR00344">
    <property type="entry name" value="BCTRLSENSOR"/>
</dbReference>
<dbReference type="Pfam" id="PF00512">
    <property type="entry name" value="HisKA"/>
    <property type="match status" value="1"/>
</dbReference>
<dbReference type="FunFam" id="3.30.565.10:FF:000010">
    <property type="entry name" value="Sensor histidine kinase RcsC"/>
    <property type="match status" value="1"/>
</dbReference>
<keyword evidence="7" id="KW-0808">Transferase</keyword>
<feature type="domain" description="HAMP" evidence="19">
    <location>
        <begin position="244"/>
        <end position="298"/>
    </location>
</feature>
<evidence type="ECO:0000256" key="11">
    <source>
        <dbReference type="ARBA" id="ARBA00023012"/>
    </source>
</evidence>
<dbReference type="InterPro" id="IPR004358">
    <property type="entry name" value="Sig_transdc_His_kin-like_C"/>
</dbReference>
<dbReference type="GO" id="GO:0005524">
    <property type="term" value="F:ATP binding"/>
    <property type="evidence" value="ECO:0007669"/>
    <property type="project" value="UniProtKB-KW"/>
</dbReference>
<dbReference type="EMBL" id="AYJU01000016">
    <property type="protein sequence ID" value="EST54009.1"/>
    <property type="molecule type" value="Genomic_DNA"/>
</dbReference>
<dbReference type="Pfam" id="PF13185">
    <property type="entry name" value="GAF_2"/>
    <property type="match status" value="1"/>
</dbReference>
<dbReference type="GO" id="GO:0000155">
    <property type="term" value="F:phosphorelay sensor kinase activity"/>
    <property type="evidence" value="ECO:0007669"/>
    <property type="project" value="InterPro"/>
</dbReference>
<dbReference type="CDD" id="cd16922">
    <property type="entry name" value="HATPase_EvgS-ArcB-TorS-like"/>
    <property type="match status" value="1"/>
</dbReference>
<keyword evidence="21" id="KW-1185">Reference proteome</keyword>
<gene>
    <name evidence="20" type="ORF">T458_11400</name>
</gene>
<keyword evidence="16" id="KW-0812">Transmembrane</keyword>
<evidence type="ECO:0000256" key="13">
    <source>
        <dbReference type="ARBA" id="ARBA00074306"/>
    </source>
</evidence>
<dbReference type="eggNOG" id="COG3437">
    <property type="taxonomic scope" value="Bacteria"/>
</dbReference>
<dbReference type="eggNOG" id="COG4251">
    <property type="taxonomic scope" value="Bacteria"/>
</dbReference>
<dbReference type="Pfam" id="PF12729">
    <property type="entry name" value="4HB_MCP_1"/>
    <property type="match status" value="1"/>
</dbReference>
<dbReference type="Gene3D" id="3.40.50.2300">
    <property type="match status" value="1"/>
</dbReference>
<comment type="similarity">
    <text evidence="3">In the N-terminal section; belongs to the phytochrome family.</text>
</comment>
<keyword evidence="12 16" id="KW-0472">Membrane</keyword>
<evidence type="ECO:0000256" key="7">
    <source>
        <dbReference type="ARBA" id="ARBA00022679"/>
    </source>
</evidence>
<evidence type="ECO:0000259" key="18">
    <source>
        <dbReference type="PROSITE" id="PS50110"/>
    </source>
</evidence>
<evidence type="ECO:0000256" key="10">
    <source>
        <dbReference type="ARBA" id="ARBA00022840"/>
    </source>
</evidence>
<dbReference type="PROSITE" id="PS50109">
    <property type="entry name" value="HIS_KIN"/>
    <property type="match status" value="1"/>
</dbReference>
<evidence type="ECO:0000313" key="21">
    <source>
        <dbReference type="Proteomes" id="UP000017973"/>
    </source>
</evidence>
<dbReference type="InterPro" id="IPR003594">
    <property type="entry name" value="HATPase_dom"/>
</dbReference>
<reference evidence="20 21" key="1">
    <citation type="journal article" date="2014" name="Genome Announc.">
        <title>Draft Genome Sequence of Brevibacillus panacihumi Strain W25, a Halotolerant Hydrocarbon-Degrading Bacterium.</title>
        <authorList>
            <person name="Wang X."/>
            <person name="Jin D."/>
            <person name="Zhou L."/>
            <person name="Wu L."/>
            <person name="An W."/>
            <person name="Chen Y."/>
            <person name="Zhao L."/>
        </authorList>
    </citation>
    <scope>NUCLEOTIDE SEQUENCE [LARGE SCALE GENOMIC DNA]</scope>
    <source>
        <strain evidence="20 21">W25</strain>
    </source>
</reference>
<dbReference type="PANTHER" id="PTHR45339:SF1">
    <property type="entry name" value="HYBRID SIGNAL TRANSDUCTION HISTIDINE KINASE J"/>
    <property type="match status" value="1"/>
</dbReference>
<comment type="caution">
    <text evidence="20">The sequence shown here is derived from an EMBL/GenBank/DDBJ whole genome shotgun (WGS) entry which is preliminary data.</text>
</comment>
<dbReference type="HOGENOM" id="CLU_000445_127_2_9"/>
<evidence type="ECO:0000256" key="9">
    <source>
        <dbReference type="ARBA" id="ARBA00022777"/>
    </source>
</evidence>
<keyword evidence="5" id="KW-1003">Cell membrane</keyword>
<dbReference type="CDD" id="cd06225">
    <property type="entry name" value="HAMP"/>
    <property type="match status" value="1"/>
</dbReference>
<feature type="transmembrane region" description="Helical" evidence="16">
    <location>
        <begin position="226"/>
        <end position="243"/>
    </location>
</feature>
<evidence type="ECO:0000256" key="8">
    <source>
        <dbReference type="ARBA" id="ARBA00022741"/>
    </source>
</evidence>
<dbReference type="Pfam" id="PF00072">
    <property type="entry name" value="Response_reg"/>
    <property type="match status" value="1"/>
</dbReference>
<dbReference type="Gene3D" id="3.30.565.10">
    <property type="entry name" value="Histidine kinase-like ATPase, C-terminal domain"/>
    <property type="match status" value="1"/>
</dbReference>
<dbReference type="CDD" id="cd17546">
    <property type="entry name" value="REC_hyHK_CKI1_RcsC-like"/>
    <property type="match status" value="1"/>
</dbReference>
<keyword evidence="6 14" id="KW-0597">Phosphoprotein</keyword>
<evidence type="ECO:0000256" key="14">
    <source>
        <dbReference type="PROSITE-ProRule" id="PRU00169"/>
    </source>
</evidence>
<dbReference type="SMART" id="SM00387">
    <property type="entry name" value="HATPase_c"/>
    <property type="match status" value="1"/>
</dbReference>
<evidence type="ECO:0000256" key="6">
    <source>
        <dbReference type="ARBA" id="ARBA00022553"/>
    </source>
</evidence>
<proteinExistence type="inferred from homology"/>
<dbReference type="InterPro" id="IPR005467">
    <property type="entry name" value="His_kinase_dom"/>
</dbReference>
<dbReference type="InterPro" id="IPR003661">
    <property type="entry name" value="HisK_dim/P_dom"/>
</dbReference>
<sequence>MPGFFSWTICTIWKDSRGALSKKGRMTSIGNHVKGASMRYRTILLIGFSTMMVLLFTLLAILTSIHSSLIANVTEIVDDRYNKVKVATDVENQVNRMSGLLTNIVLEQSYERILKDREKLTESANKANHALNSLQNMVTSEEAQKYLNDTIDLFSSYESKAQSVMESAEAGQKAEAKQMIVQEASTIRDQLLESIDKLKNLQENLLAEAYTRSNEQYVYMNNISRVFIVIGLVVGGMVAGWTIRNIANNLRRISSVITMATYRSEENYPRIQIDTRDEIGDIARAYNMMAETLELHAQQEKEYKQAIMDYSWLKTQVLEVTSNSQGIQDVTKLAQSIVNKITPIVEASYAVLFVRDGHVDAQRLVKAGTYGFDTLDLEVKSIEFGEGLAGQAALENKIIEREDLPEDYIRIGSGLGSTSPVAIMILPISYEGHVLGVLELASLQRFTPLQKDFLQEIIRDIGTIMNSIYIHMQVRNLLKESQTLTEELQSQSEELQLQQEELRSINEKLEEQYKNAEQKARELEKAKEELERTAVEIELASRYKSEFLANMSHELRTPLNSLLILAQILADNKERNLTPRQVEFAATIHKSGHNLLHLINDILDLSKIESGKMDILISKVSISEIVSFTEQNIQPLAAQKGLHFTISMGPGLPENIETDQQRVQQIITNLLSNACKFTTRGSVSLDISLVPSEFGARIAFAVRDTGIGIPSAKQQIVFDAFQQADGTTSRKYGGTGLGLSISRELANLLGGFIQVESEEGRGSTFTLFLPLEQERIAHPEVLALQEAAVSLATGAEPSETTDWDEGLKGKKVLIVDDDMRNIFALTAAMEERHMQVIFAENGREGVQMLEEHRDVDIVLMDIMMPEMDGYEAIEKIRSDPEFHKLPIIALTAKAMKHDREKCIEAGASDYISKPVNMEQLISLMRVWLYG</sequence>
<dbReference type="SMART" id="SM00448">
    <property type="entry name" value="REC"/>
    <property type="match status" value="1"/>
</dbReference>
<feature type="domain" description="Histidine kinase" evidence="17">
    <location>
        <begin position="550"/>
        <end position="773"/>
    </location>
</feature>
<dbReference type="InterPro" id="IPR047347">
    <property type="entry name" value="YvaQ-like_sensor"/>
</dbReference>
<evidence type="ECO:0000256" key="16">
    <source>
        <dbReference type="SAM" id="Phobius"/>
    </source>
</evidence>
<dbReference type="OrthoDB" id="9790669at2"/>
<name>V6M621_9BACL</name>
<evidence type="ECO:0000256" key="4">
    <source>
        <dbReference type="ARBA" id="ARBA00012438"/>
    </source>
</evidence>
<protein>
    <recommendedName>
        <fullName evidence="13">Circadian input-output histidine kinase CikA</fullName>
        <ecNumber evidence="4">2.7.13.3</ecNumber>
    </recommendedName>
</protein>
<dbReference type="GO" id="GO:0005886">
    <property type="term" value="C:plasma membrane"/>
    <property type="evidence" value="ECO:0007669"/>
    <property type="project" value="UniProtKB-SubCell"/>
</dbReference>
<dbReference type="InterPro" id="IPR024478">
    <property type="entry name" value="HlyB_4HB_MCP"/>
</dbReference>
<feature type="transmembrane region" description="Helical" evidence="16">
    <location>
        <begin position="42"/>
        <end position="62"/>
    </location>
</feature>
<dbReference type="InterPro" id="IPR003018">
    <property type="entry name" value="GAF"/>
</dbReference>
<dbReference type="InterPro" id="IPR036890">
    <property type="entry name" value="HATPase_C_sf"/>
</dbReference>
<dbReference type="SMART" id="SM00388">
    <property type="entry name" value="HisKA"/>
    <property type="match status" value="1"/>
</dbReference>
<dbReference type="CDD" id="cd19411">
    <property type="entry name" value="MCP2201-like_sensor"/>
    <property type="match status" value="1"/>
</dbReference>
<dbReference type="InterPro" id="IPR001789">
    <property type="entry name" value="Sig_transdc_resp-reg_receiver"/>
</dbReference>
<dbReference type="SUPFAM" id="SSF55874">
    <property type="entry name" value="ATPase domain of HSP90 chaperone/DNA topoisomerase II/histidine kinase"/>
    <property type="match status" value="1"/>
</dbReference>
<organism evidence="20 21">
    <name type="scientific">Brevibacillus panacihumi W25</name>
    <dbReference type="NCBI Taxonomy" id="1408254"/>
    <lineage>
        <taxon>Bacteria</taxon>
        <taxon>Bacillati</taxon>
        <taxon>Bacillota</taxon>
        <taxon>Bacilli</taxon>
        <taxon>Bacillales</taxon>
        <taxon>Paenibacillaceae</taxon>
        <taxon>Brevibacillus</taxon>
    </lineage>
</organism>
<dbReference type="EC" id="2.7.13.3" evidence="4"/>
<accession>V6M621</accession>
<keyword evidence="15" id="KW-0175">Coiled coil</keyword>
<dbReference type="SUPFAM" id="SSF52172">
    <property type="entry name" value="CheY-like"/>
    <property type="match status" value="1"/>
</dbReference>
<evidence type="ECO:0000256" key="5">
    <source>
        <dbReference type="ARBA" id="ARBA00022475"/>
    </source>
</evidence>
<dbReference type="AlphaFoldDB" id="V6M621"/>
<dbReference type="Gene3D" id="1.10.287.130">
    <property type="match status" value="1"/>
</dbReference>
<dbReference type="Gene3D" id="3.30.450.40">
    <property type="match status" value="1"/>
</dbReference>
<dbReference type="Proteomes" id="UP000017973">
    <property type="component" value="Unassembled WGS sequence"/>
</dbReference>
<evidence type="ECO:0000259" key="17">
    <source>
        <dbReference type="PROSITE" id="PS50109"/>
    </source>
</evidence>